<evidence type="ECO:0000313" key="2">
    <source>
        <dbReference type="Proteomes" id="UP001396334"/>
    </source>
</evidence>
<proteinExistence type="predicted"/>
<sequence>MVSLVRFIMCLSFTLLLLLSQSHQTAAVDVLMPSRRAVVVQLQEADEHTTSFQPRKLGVYIRKRAGARGGTLVGGAGGRRSSSSSSSAVPTHIPNHAFHFASILGYSFLLVIFLF</sequence>
<name>A0ABR2ACW3_9ROSI</name>
<reference evidence="1 2" key="1">
    <citation type="journal article" date="2024" name="G3 (Bethesda)">
        <title>Genome assembly of Hibiscus sabdariffa L. provides insights into metabolisms of medicinal natural products.</title>
        <authorList>
            <person name="Kim T."/>
        </authorList>
    </citation>
    <scope>NUCLEOTIDE SEQUENCE [LARGE SCALE GENOMIC DNA]</scope>
    <source>
        <strain evidence="1">TK-2024</strain>
        <tissue evidence="1">Old leaves</tissue>
    </source>
</reference>
<organism evidence="1 2">
    <name type="scientific">Hibiscus sabdariffa</name>
    <name type="common">roselle</name>
    <dbReference type="NCBI Taxonomy" id="183260"/>
    <lineage>
        <taxon>Eukaryota</taxon>
        <taxon>Viridiplantae</taxon>
        <taxon>Streptophyta</taxon>
        <taxon>Embryophyta</taxon>
        <taxon>Tracheophyta</taxon>
        <taxon>Spermatophyta</taxon>
        <taxon>Magnoliopsida</taxon>
        <taxon>eudicotyledons</taxon>
        <taxon>Gunneridae</taxon>
        <taxon>Pentapetalae</taxon>
        <taxon>rosids</taxon>
        <taxon>malvids</taxon>
        <taxon>Malvales</taxon>
        <taxon>Malvaceae</taxon>
        <taxon>Malvoideae</taxon>
        <taxon>Hibiscus</taxon>
    </lineage>
</organism>
<dbReference type="Proteomes" id="UP001396334">
    <property type="component" value="Unassembled WGS sequence"/>
</dbReference>
<accession>A0ABR2ACW3</accession>
<gene>
    <name evidence="1" type="ORF">V6N11_060069</name>
</gene>
<dbReference type="EMBL" id="JBBPBN010000266">
    <property type="protein sequence ID" value="KAK8490990.1"/>
    <property type="molecule type" value="Genomic_DNA"/>
</dbReference>
<evidence type="ECO:0000313" key="1">
    <source>
        <dbReference type="EMBL" id="KAK8490990.1"/>
    </source>
</evidence>
<keyword evidence="2" id="KW-1185">Reference proteome</keyword>
<comment type="caution">
    <text evidence="1">The sequence shown here is derived from an EMBL/GenBank/DDBJ whole genome shotgun (WGS) entry which is preliminary data.</text>
</comment>
<protein>
    <submittedName>
        <fullName evidence="1">Uncharacterized protein</fullName>
    </submittedName>
</protein>